<gene>
    <name evidence="2" type="ORF">RRG08_041845</name>
</gene>
<reference evidence="2" key="1">
    <citation type="journal article" date="2023" name="G3 (Bethesda)">
        <title>A reference genome for the long-term kleptoplast-retaining sea slug Elysia crispata morphotype clarki.</title>
        <authorList>
            <person name="Eastman K.E."/>
            <person name="Pendleton A.L."/>
            <person name="Shaikh M.A."/>
            <person name="Suttiyut T."/>
            <person name="Ogas R."/>
            <person name="Tomko P."/>
            <person name="Gavelis G."/>
            <person name="Widhalm J.R."/>
            <person name="Wisecaver J.H."/>
        </authorList>
    </citation>
    <scope>NUCLEOTIDE SEQUENCE</scope>
    <source>
        <strain evidence="2">ECLA1</strain>
    </source>
</reference>
<accession>A0AAE0Y0P8</accession>
<evidence type="ECO:0000313" key="3">
    <source>
        <dbReference type="Proteomes" id="UP001283361"/>
    </source>
</evidence>
<proteinExistence type="predicted"/>
<organism evidence="2 3">
    <name type="scientific">Elysia crispata</name>
    <name type="common">lettuce slug</name>
    <dbReference type="NCBI Taxonomy" id="231223"/>
    <lineage>
        <taxon>Eukaryota</taxon>
        <taxon>Metazoa</taxon>
        <taxon>Spiralia</taxon>
        <taxon>Lophotrochozoa</taxon>
        <taxon>Mollusca</taxon>
        <taxon>Gastropoda</taxon>
        <taxon>Heterobranchia</taxon>
        <taxon>Euthyneura</taxon>
        <taxon>Panpulmonata</taxon>
        <taxon>Sacoglossa</taxon>
        <taxon>Placobranchoidea</taxon>
        <taxon>Plakobranchidae</taxon>
        <taxon>Elysia</taxon>
    </lineage>
</organism>
<evidence type="ECO:0000256" key="1">
    <source>
        <dbReference type="SAM" id="MobiDB-lite"/>
    </source>
</evidence>
<dbReference type="Proteomes" id="UP001283361">
    <property type="component" value="Unassembled WGS sequence"/>
</dbReference>
<dbReference type="EMBL" id="JAWDGP010007174">
    <property type="protein sequence ID" value="KAK3728660.1"/>
    <property type="molecule type" value="Genomic_DNA"/>
</dbReference>
<keyword evidence="3" id="KW-1185">Reference proteome</keyword>
<sequence length="111" mass="11966">MSKNAHILPASCSKGDCVESRPPKKLSYSEVSAVSTVPERLEVKGVVLASLFETGDISPSSAKAASSLSEDSTLFGLDVMIQCRVFLTATIDRPSFGLCRLLYCYRKDSLS</sequence>
<evidence type="ECO:0000313" key="2">
    <source>
        <dbReference type="EMBL" id="KAK3728660.1"/>
    </source>
</evidence>
<dbReference type="AlphaFoldDB" id="A0AAE0Y0P8"/>
<name>A0AAE0Y0P8_9GAST</name>
<protein>
    <submittedName>
        <fullName evidence="2">Uncharacterized protein</fullName>
    </submittedName>
</protein>
<feature type="region of interest" description="Disordered" evidence="1">
    <location>
        <begin position="1"/>
        <end position="23"/>
    </location>
</feature>
<comment type="caution">
    <text evidence="2">The sequence shown here is derived from an EMBL/GenBank/DDBJ whole genome shotgun (WGS) entry which is preliminary data.</text>
</comment>